<feature type="compositionally biased region" description="Basic and acidic residues" evidence="7">
    <location>
        <begin position="1"/>
        <end position="12"/>
    </location>
</feature>
<comment type="similarity">
    <text evidence="2">Belongs to the AB hydrolase superfamily.</text>
</comment>
<gene>
    <name evidence="9" type="ORF">GCM10018785_35690</name>
</gene>
<feature type="domain" description="PET hydrolase/cutinase-like" evidence="8">
    <location>
        <begin position="76"/>
        <end position="335"/>
    </location>
</feature>
<evidence type="ECO:0000313" key="9">
    <source>
        <dbReference type="EMBL" id="GHE63672.1"/>
    </source>
</evidence>
<evidence type="ECO:0000256" key="2">
    <source>
        <dbReference type="ARBA" id="ARBA00008645"/>
    </source>
</evidence>
<evidence type="ECO:0000259" key="8">
    <source>
        <dbReference type="Pfam" id="PF12740"/>
    </source>
</evidence>
<dbReference type="PANTHER" id="PTHR22946">
    <property type="entry name" value="DIENELACTONE HYDROLASE DOMAIN-CONTAINING PROTEIN-RELATED"/>
    <property type="match status" value="1"/>
</dbReference>
<keyword evidence="10" id="KW-1185">Reference proteome</keyword>
<feature type="compositionally biased region" description="Low complexity" evidence="7">
    <location>
        <begin position="14"/>
        <end position="24"/>
    </location>
</feature>
<evidence type="ECO:0000256" key="7">
    <source>
        <dbReference type="SAM" id="MobiDB-lite"/>
    </source>
</evidence>
<keyword evidence="5" id="KW-0378">Hydrolase</keyword>
<dbReference type="Proteomes" id="UP000608024">
    <property type="component" value="Unassembled WGS sequence"/>
</dbReference>
<comment type="subcellular location">
    <subcellularLocation>
        <location evidence="1">Secreted</location>
    </subcellularLocation>
</comment>
<dbReference type="PANTHER" id="PTHR22946:SF9">
    <property type="entry name" value="POLYKETIDE TRANSFERASE AF380"/>
    <property type="match status" value="1"/>
</dbReference>
<dbReference type="InterPro" id="IPR041127">
    <property type="entry name" value="PET_hydrolase/cutinase-like"/>
</dbReference>
<name>A0A918ZP76_9ACTN</name>
<dbReference type="Gene3D" id="3.40.50.1820">
    <property type="entry name" value="alpha/beta hydrolase"/>
    <property type="match status" value="1"/>
</dbReference>
<keyword evidence="3" id="KW-0964">Secreted</keyword>
<reference evidence="9" key="2">
    <citation type="submission" date="2020-09" db="EMBL/GenBank/DDBJ databases">
        <authorList>
            <person name="Sun Q."/>
            <person name="Ohkuma M."/>
        </authorList>
    </citation>
    <scope>NUCLEOTIDE SEQUENCE</scope>
    <source>
        <strain evidence="9">JCM 4784</strain>
    </source>
</reference>
<dbReference type="SUPFAM" id="SSF53474">
    <property type="entry name" value="alpha/beta-Hydrolases"/>
    <property type="match status" value="1"/>
</dbReference>
<sequence length="338" mass="35982">MRPHADREDRPTRTAHPTRTAPTADAVRHNGRSRPRPWRRARTVTAAAAAVLSVCGLLTAGTSGAGAATRPAAAHAADNPYERGPDPTEASIEAPRGPYAVAEKSVSALEATGFGGGTIHYPTSTAEGTFGAVAIAPGYTALQSSVAWLGPRLASQGFVVITIDTHTTVDQPASRGDQLLAALDHLTRRDSVRSRVDSGRLGVMGHSMGGGGSLEAAKDRPSLQAAIPLTGWNLDKTWSEVRVPTMLIGADGDTIAPVATHSQPFYESLPSTLDRAYLELNDAGHFTPNAPDTTIAKYSVSWLKRFIDNDTRYEQFLCPLPRPSRTIDEYRGNCPHTS</sequence>
<feature type="compositionally biased region" description="Basic residues" evidence="7">
    <location>
        <begin position="29"/>
        <end position="41"/>
    </location>
</feature>
<dbReference type="InterPro" id="IPR050261">
    <property type="entry name" value="FrsA_esterase"/>
</dbReference>
<dbReference type="FunFam" id="3.40.50.1820:FF:000256">
    <property type="entry name" value="Poly(ethylene terephthalate) hydrolase"/>
    <property type="match status" value="1"/>
</dbReference>
<evidence type="ECO:0000256" key="4">
    <source>
        <dbReference type="ARBA" id="ARBA00022729"/>
    </source>
</evidence>
<reference evidence="9" key="1">
    <citation type="journal article" date="2014" name="Int. J. Syst. Evol. Microbiol.">
        <title>Complete genome sequence of Corynebacterium casei LMG S-19264T (=DSM 44701T), isolated from a smear-ripened cheese.</title>
        <authorList>
            <consortium name="US DOE Joint Genome Institute (JGI-PGF)"/>
            <person name="Walter F."/>
            <person name="Albersmeier A."/>
            <person name="Kalinowski J."/>
            <person name="Ruckert C."/>
        </authorList>
    </citation>
    <scope>NUCLEOTIDE SEQUENCE</scope>
    <source>
        <strain evidence="9">JCM 4784</strain>
    </source>
</reference>
<dbReference type="Pfam" id="PF12740">
    <property type="entry name" value="PETase"/>
    <property type="match status" value="1"/>
</dbReference>
<keyword evidence="6" id="KW-1015">Disulfide bond</keyword>
<evidence type="ECO:0000256" key="6">
    <source>
        <dbReference type="ARBA" id="ARBA00023157"/>
    </source>
</evidence>
<dbReference type="AlphaFoldDB" id="A0A918ZP76"/>
<organism evidence="9 10">
    <name type="scientific">Streptomyces longispororuber</name>
    <dbReference type="NCBI Taxonomy" id="68230"/>
    <lineage>
        <taxon>Bacteria</taxon>
        <taxon>Bacillati</taxon>
        <taxon>Actinomycetota</taxon>
        <taxon>Actinomycetes</taxon>
        <taxon>Kitasatosporales</taxon>
        <taxon>Streptomycetaceae</taxon>
        <taxon>Streptomyces</taxon>
    </lineage>
</organism>
<evidence type="ECO:0000313" key="10">
    <source>
        <dbReference type="Proteomes" id="UP000608024"/>
    </source>
</evidence>
<dbReference type="GO" id="GO:0005576">
    <property type="term" value="C:extracellular region"/>
    <property type="evidence" value="ECO:0007669"/>
    <property type="project" value="UniProtKB-SubCell"/>
</dbReference>
<dbReference type="EMBL" id="BNBT01000049">
    <property type="protein sequence ID" value="GHE63672.1"/>
    <property type="molecule type" value="Genomic_DNA"/>
</dbReference>
<evidence type="ECO:0000256" key="3">
    <source>
        <dbReference type="ARBA" id="ARBA00022525"/>
    </source>
</evidence>
<dbReference type="InterPro" id="IPR029058">
    <property type="entry name" value="AB_hydrolase_fold"/>
</dbReference>
<feature type="region of interest" description="Disordered" evidence="7">
    <location>
        <begin position="1"/>
        <end position="41"/>
    </location>
</feature>
<dbReference type="GO" id="GO:0052689">
    <property type="term" value="F:carboxylic ester hydrolase activity"/>
    <property type="evidence" value="ECO:0007669"/>
    <property type="project" value="UniProtKB-ARBA"/>
</dbReference>
<proteinExistence type="inferred from homology"/>
<evidence type="ECO:0000256" key="1">
    <source>
        <dbReference type="ARBA" id="ARBA00004613"/>
    </source>
</evidence>
<comment type="caution">
    <text evidence="9">The sequence shown here is derived from an EMBL/GenBank/DDBJ whole genome shotgun (WGS) entry which is preliminary data.</text>
</comment>
<feature type="region of interest" description="Disordered" evidence="7">
    <location>
        <begin position="74"/>
        <end position="93"/>
    </location>
</feature>
<protein>
    <submittedName>
        <fullName evidence="9">Lipase</fullName>
    </submittedName>
</protein>
<evidence type="ECO:0000256" key="5">
    <source>
        <dbReference type="ARBA" id="ARBA00022801"/>
    </source>
</evidence>
<accession>A0A918ZP76</accession>
<keyword evidence="4" id="KW-0732">Signal</keyword>